<keyword evidence="3" id="KW-0378">Hydrolase</keyword>
<keyword evidence="4" id="KW-1185">Reference proteome</keyword>
<comment type="caution">
    <text evidence="3">The sequence shown here is derived from an EMBL/GenBank/DDBJ whole genome shotgun (WGS) entry which is preliminary data.</text>
</comment>
<feature type="domain" description="AB hydrolase-1" evidence="2">
    <location>
        <begin position="125"/>
        <end position="370"/>
    </location>
</feature>
<proteinExistence type="predicted"/>
<sequence>MKNSYILPALAFGVPVGVYTLFLGLCGVPFFQRHFLYAHKINTLFWHDVNKPEHWGFAKNQVTPFHLKTVDGETIYAWHVLPLPLYGKHPQELIAQPAGLSGDITKTLNFELLKQDPNSRLVISLHGNAGHVAQAVRPATYHALTDTSQFHVLAIDYRGYGHSTGTPSETGLVLDATAAVDWAINVAGIPPSQIVILGQSLGTAVAAGLTESFAKQGVDFAGVILVAGFSSLPTMLSGYSIAGYVPVLAPLRVSPWLLEKAMSFVVDKWPSADRLREIVRTVKARDGHLNLQLLHAANDWDIPCHEDDKSFAAAVSGLHDGHIDPETLSKEKEARTVYSGEDSFVATWREGKILIRQELYPDGGHNDIMYYAPVPLAVMRAFGLLDKGE</sequence>
<gene>
    <name evidence="3" type="ORF">QBC37DRAFT_414699</name>
</gene>
<keyword evidence="1" id="KW-1133">Transmembrane helix</keyword>
<evidence type="ECO:0000256" key="1">
    <source>
        <dbReference type="SAM" id="Phobius"/>
    </source>
</evidence>
<organism evidence="3 4">
    <name type="scientific">Rhypophila decipiens</name>
    <dbReference type="NCBI Taxonomy" id="261697"/>
    <lineage>
        <taxon>Eukaryota</taxon>
        <taxon>Fungi</taxon>
        <taxon>Dikarya</taxon>
        <taxon>Ascomycota</taxon>
        <taxon>Pezizomycotina</taxon>
        <taxon>Sordariomycetes</taxon>
        <taxon>Sordariomycetidae</taxon>
        <taxon>Sordariales</taxon>
        <taxon>Naviculisporaceae</taxon>
        <taxon>Rhypophila</taxon>
    </lineage>
</organism>
<keyword evidence="1" id="KW-0812">Transmembrane</keyword>
<dbReference type="InterPro" id="IPR029058">
    <property type="entry name" value="AB_hydrolase_fold"/>
</dbReference>
<dbReference type="InterPro" id="IPR000073">
    <property type="entry name" value="AB_hydrolase_1"/>
</dbReference>
<protein>
    <submittedName>
        <fullName evidence="3">Alpha/Beta hydrolase protein</fullName>
    </submittedName>
</protein>
<keyword evidence="1" id="KW-0472">Membrane</keyword>
<dbReference type="Proteomes" id="UP001301769">
    <property type="component" value="Unassembled WGS sequence"/>
</dbReference>
<evidence type="ECO:0000259" key="2">
    <source>
        <dbReference type="Pfam" id="PF12697"/>
    </source>
</evidence>
<dbReference type="Pfam" id="PF12697">
    <property type="entry name" value="Abhydrolase_6"/>
    <property type="match status" value="1"/>
</dbReference>
<dbReference type="AlphaFoldDB" id="A0AAN7BE00"/>
<dbReference type="PANTHER" id="PTHR12277">
    <property type="entry name" value="ALPHA/BETA HYDROLASE DOMAIN-CONTAINING PROTEIN"/>
    <property type="match status" value="1"/>
</dbReference>
<dbReference type="EMBL" id="MU858059">
    <property type="protein sequence ID" value="KAK4217540.1"/>
    <property type="molecule type" value="Genomic_DNA"/>
</dbReference>
<reference evidence="3" key="1">
    <citation type="journal article" date="2023" name="Mol. Phylogenet. Evol.">
        <title>Genome-scale phylogeny and comparative genomics of the fungal order Sordariales.</title>
        <authorList>
            <person name="Hensen N."/>
            <person name="Bonometti L."/>
            <person name="Westerberg I."/>
            <person name="Brannstrom I.O."/>
            <person name="Guillou S."/>
            <person name="Cros-Aarteil S."/>
            <person name="Calhoun S."/>
            <person name="Haridas S."/>
            <person name="Kuo A."/>
            <person name="Mondo S."/>
            <person name="Pangilinan J."/>
            <person name="Riley R."/>
            <person name="LaButti K."/>
            <person name="Andreopoulos B."/>
            <person name="Lipzen A."/>
            <person name="Chen C."/>
            <person name="Yan M."/>
            <person name="Daum C."/>
            <person name="Ng V."/>
            <person name="Clum A."/>
            <person name="Steindorff A."/>
            <person name="Ohm R.A."/>
            <person name="Martin F."/>
            <person name="Silar P."/>
            <person name="Natvig D.O."/>
            <person name="Lalanne C."/>
            <person name="Gautier V."/>
            <person name="Ament-Velasquez S.L."/>
            <person name="Kruys A."/>
            <person name="Hutchinson M.I."/>
            <person name="Powell A.J."/>
            <person name="Barry K."/>
            <person name="Miller A.N."/>
            <person name="Grigoriev I.V."/>
            <person name="Debuchy R."/>
            <person name="Gladieux P."/>
            <person name="Hiltunen Thoren M."/>
            <person name="Johannesson H."/>
        </authorList>
    </citation>
    <scope>NUCLEOTIDE SEQUENCE</scope>
    <source>
        <strain evidence="3">PSN293</strain>
    </source>
</reference>
<evidence type="ECO:0000313" key="4">
    <source>
        <dbReference type="Proteomes" id="UP001301769"/>
    </source>
</evidence>
<name>A0AAN7BE00_9PEZI</name>
<evidence type="ECO:0000313" key="3">
    <source>
        <dbReference type="EMBL" id="KAK4217540.1"/>
    </source>
</evidence>
<reference evidence="3" key="2">
    <citation type="submission" date="2023-05" db="EMBL/GenBank/DDBJ databases">
        <authorList>
            <consortium name="Lawrence Berkeley National Laboratory"/>
            <person name="Steindorff A."/>
            <person name="Hensen N."/>
            <person name="Bonometti L."/>
            <person name="Westerberg I."/>
            <person name="Brannstrom I.O."/>
            <person name="Guillou S."/>
            <person name="Cros-Aarteil S."/>
            <person name="Calhoun S."/>
            <person name="Haridas S."/>
            <person name="Kuo A."/>
            <person name="Mondo S."/>
            <person name="Pangilinan J."/>
            <person name="Riley R."/>
            <person name="Labutti K."/>
            <person name="Andreopoulos B."/>
            <person name="Lipzen A."/>
            <person name="Chen C."/>
            <person name="Yanf M."/>
            <person name="Daum C."/>
            <person name="Ng V."/>
            <person name="Clum A."/>
            <person name="Ohm R."/>
            <person name="Martin F."/>
            <person name="Silar P."/>
            <person name="Natvig D."/>
            <person name="Lalanne C."/>
            <person name="Gautier V."/>
            <person name="Ament-Velasquez S.L."/>
            <person name="Kruys A."/>
            <person name="Hutchinson M.I."/>
            <person name="Powell A.J."/>
            <person name="Barry K."/>
            <person name="Miller A.N."/>
            <person name="Grigoriev I.V."/>
            <person name="Debuchy R."/>
            <person name="Gladieux P."/>
            <person name="Thoren M.H."/>
            <person name="Johannesson H."/>
        </authorList>
    </citation>
    <scope>NUCLEOTIDE SEQUENCE</scope>
    <source>
        <strain evidence="3">PSN293</strain>
    </source>
</reference>
<dbReference type="PANTHER" id="PTHR12277:SF81">
    <property type="entry name" value="PROTEIN ABHD13"/>
    <property type="match status" value="1"/>
</dbReference>
<dbReference type="GO" id="GO:0016787">
    <property type="term" value="F:hydrolase activity"/>
    <property type="evidence" value="ECO:0007669"/>
    <property type="project" value="UniProtKB-KW"/>
</dbReference>
<dbReference type="Gene3D" id="3.40.50.1820">
    <property type="entry name" value="alpha/beta hydrolase"/>
    <property type="match status" value="1"/>
</dbReference>
<accession>A0AAN7BE00</accession>
<dbReference type="SUPFAM" id="SSF53474">
    <property type="entry name" value="alpha/beta-Hydrolases"/>
    <property type="match status" value="1"/>
</dbReference>
<feature type="transmembrane region" description="Helical" evidence="1">
    <location>
        <begin position="6"/>
        <end position="31"/>
    </location>
</feature>